<feature type="domain" description="Calcineurin-like phosphoesterase" evidence="1">
    <location>
        <begin position="48"/>
        <end position="201"/>
    </location>
</feature>
<sequence>MIILGSIIAVIIGAVLVVHMKKEAKQNRLITHELYFPSLPLSFDGVMIFFISDLHRRKLEDELLEQLPASIDYVIIGGDLLEKNVPLEQVRENVQKLRRLGPTFFVWGNNDYEGDIQGLRALFREEQVEELVNRFTVIAQNEDTLVFIGVDDLGHGRDRLSDALENAPDGFRILISHNPEIVHQLDPRHSLDLVLSGHTHGGQIRLFGLGLEKPGALTKHRTFVQLVSNGYGTTGVPFRLGAPPETHVLILRRGKE</sequence>
<dbReference type="PANTHER" id="PTHR31302:SF32">
    <property type="entry name" value="PHOSPHOESTERASE"/>
    <property type="match status" value="1"/>
</dbReference>
<comment type="caution">
    <text evidence="2">The sequence shown here is derived from an EMBL/GenBank/DDBJ whole genome shotgun (WGS) entry which is preliminary data.</text>
</comment>
<dbReference type="GeneID" id="87597238"/>
<dbReference type="GO" id="GO:0009245">
    <property type="term" value="P:lipid A biosynthetic process"/>
    <property type="evidence" value="ECO:0007669"/>
    <property type="project" value="TreeGrafter"/>
</dbReference>
<dbReference type="RefSeq" id="WP_053431381.1">
    <property type="nucleotide sequence ID" value="NZ_CP040441.1"/>
</dbReference>
<dbReference type="GO" id="GO:0008758">
    <property type="term" value="F:UDP-2,3-diacylglucosamine hydrolase activity"/>
    <property type="evidence" value="ECO:0007669"/>
    <property type="project" value="TreeGrafter"/>
</dbReference>
<dbReference type="Pfam" id="PF00149">
    <property type="entry name" value="Metallophos"/>
    <property type="match status" value="1"/>
</dbReference>
<dbReference type="Gene3D" id="3.60.21.10">
    <property type="match status" value="1"/>
</dbReference>
<name>A0A0M0KKI9_ALKHA</name>
<dbReference type="PATRIC" id="fig|136160.3.peg.2688"/>
<dbReference type="PANTHER" id="PTHR31302">
    <property type="entry name" value="TRANSMEMBRANE PROTEIN WITH METALLOPHOSPHOESTERASE DOMAIN-RELATED"/>
    <property type="match status" value="1"/>
</dbReference>
<dbReference type="InterPro" id="IPR029052">
    <property type="entry name" value="Metallo-depent_PP-like"/>
</dbReference>
<dbReference type="InterPro" id="IPR004843">
    <property type="entry name" value="Calcineurin-like_PHP"/>
</dbReference>
<accession>A0A0M0KKI9</accession>
<dbReference type="InterPro" id="IPR051158">
    <property type="entry name" value="Metallophosphoesterase_sf"/>
</dbReference>
<dbReference type="GO" id="GO:0016020">
    <property type="term" value="C:membrane"/>
    <property type="evidence" value="ECO:0007669"/>
    <property type="project" value="GOC"/>
</dbReference>
<reference evidence="2" key="1">
    <citation type="submission" date="2015-08" db="EMBL/GenBank/DDBJ databases">
        <title>Complete DNA Sequence of Pseudomonas syringae pv. actinidiae, the Causal Agent of Kiwifruit Canker Disease.</title>
        <authorList>
            <person name="Rikkerink E.H.A."/>
            <person name="Fineran P.C."/>
        </authorList>
    </citation>
    <scope>NUCLEOTIDE SEQUENCE</scope>
    <source>
        <strain evidence="2">DSM 13666</strain>
    </source>
</reference>
<protein>
    <submittedName>
        <fullName evidence="2">Metallophosphoesterase</fullName>
    </submittedName>
</protein>
<evidence type="ECO:0000313" key="2">
    <source>
        <dbReference type="EMBL" id="KOO39381.1"/>
    </source>
</evidence>
<gene>
    <name evidence="2" type="ORF">AMD02_11390</name>
</gene>
<organism evidence="2">
    <name type="scientific">Halalkalibacterium halodurans</name>
    <name type="common">Bacillus halodurans</name>
    <dbReference type="NCBI Taxonomy" id="86665"/>
    <lineage>
        <taxon>Bacteria</taxon>
        <taxon>Bacillati</taxon>
        <taxon>Bacillota</taxon>
        <taxon>Bacilli</taxon>
        <taxon>Bacillales</taxon>
        <taxon>Bacillaceae</taxon>
        <taxon>Halalkalibacterium (ex Joshi et al. 2022)</taxon>
    </lineage>
</organism>
<dbReference type="EMBL" id="LILD01000001">
    <property type="protein sequence ID" value="KOO39381.1"/>
    <property type="molecule type" value="Genomic_DNA"/>
</dbReference>
<dbReference type="AlphaFoldDB" id="A0A0M0KKI9"/>
<proteinExistence type="predicted"/>
<dbReference type="SUPFAM" id="SSF56300">
    <property type="entry name" value="Metallo-dependent phosphatases"/>
    <property type="match status" value="1"/>
</dbReference>
<evidence type="ECO:0000259" key="1">
    <source>
        <dbReference type="Pfam" id="PF00149"/>
    </source>
</evidence>